<comment type="caution">
    <text evidence="5">The sequence shown here is derived from an EMBL/GenBank/DDBJ whole genome shotgun (WGS) entry which is preliminary data.</text>
</comment>
<dbReference type="InterPro" id="IPR003593">
    <property type="entry name" value="AAA+_ATPase"/>
</dbReference>
<dbReference type="PANTHER" id="PTHR13779:SF7">
    <property type="entry name" value="ATPASE WRNIP1"/>
    <property type="match status" value="1"/>
</dbReference>
<name>A0ABV3Y0Z6_9ACTN</name>
<dbReference type="InterPro" id="IPR032423">
    <property type="entry name" value="AAA_assoc_2"/>
</dbReference>
<dbReference type="InterPro" id="IPR021886">
    <property type="entry name" value="MgsA_C"/>
</dbReference>
<evidence type="ECO:0000259" key="4">
    <source>
        <dbReference type="SMART" id="SM00382"/>
    </source>
</evidence>
<dbReference type="Pfam" id="PF12002">
    <property type="entry name" value="MgsA_C"/>
    <property type="match status" value="1"/>
</dbReference>
<proteinExistence type="inferred from homology"/>
<protein>
    <submittedName>
        <fullName evidence="5">AAA family ATPase</fullName>
    </submittedName>
</protein>
<keyword evidence="6" id="KW-1185">Reference proteome</keyword>
<evidence type="ECO:0000256" key="2">
    <source>
        <dbReference type="ARBA" id="ARBA00022741"/>
    </source>
</evidence>
<dbReference type="InterPro" id="IPR003959">
    <property type="entry name" value="ATPase_AAA_core"/>
</dbReference>
<dbReference type="PANTHER" id="PTHR13779">
    <property type="entry name" value="WERNER HELICASE-INTERACTING PROTEIN 1 FAMILY MEMBER"/>
    <property type="match status" value="1"/>
</dbReference>
<comment type="similarity">
    <text evidence="1">Belongs to the AAA ATPase family. RarA/MGS1/WRNIP1 subfamily.</text>
</comment>
<evidence type="ECO:0000256" key="1">
    <source>
        <dbReference type="ARBA" id="ARBA00008959"/>
    </source>
</evidence>
<accession>A0ABV3Y0Z6</accession>
<dbReference type="EMBL" id="JBFSHR010000012">
    <property type="protein sequence ID" value="MEX6429226.1"/>
    <property type="molecule type" value="Genomic_DNA"/>
</dbReference>
<dbReference type="CDD" id="cd00009">
    <property type="entry name" value="AAA"/>
    <property type="match status" value="1"/>
</dbReference>
<sequence>MDELFRQELDPKRIPLAVRRRPTSIAQIRGHEALTGNDGVIRRSIEGLSPFALVLAGPPGVGKTTLGSLMATERRARFVSLSATTLSVKDIKELAANGQRLRELGEIEPVCFIDEIHRLSRTQQDVLLHPVEDGSFSLVGATTENPFVTLSPALLSRVEVVRLSPLSDGTLDELIRSAVRDEEMEIGDDVVESIVAHANGDARAALRMLERAIGAIPRHQGVMPRIERVPYIPEAIGIDRSSHYEMTSALIKSMRASDAAGAIDWLAHLLVAGEDPRFVARRLCIFAAEDVGPDVPDALLFADATYSTVERIGMPEARIVLAAAVLRLSEAPKSRRAIDAIDLAMTRAATSQRQQVPPHLRGSITQIEARYHGSPSQPE</sequence>
<dbReference type="Gene3D" id="1.20.272.10">
    <property type="match status" value="1"/>
</dbReference>
<dbReference type="Pfam" id="PF16193">
    <property type="entry name" value="AAA_assoc_2"/>
    <property type="match status" value="1"/>
</dbReference>
<reference evidence="5 6" key="1">
    <citation type="submission" date="2024-07" db="EMBL/GenBank/DDBJ databases">
        <title>Draft Genome Sequence of Ferrimicrobium acidiphilum Strain YE2023, Isolated from a Pulp of Bioleach Reactor.</title>
        <authorList>
            <person name="Elkina Y.A."/>
            <person name="Bulaeva A.G."/>
            <person name="Beletsky A.V."/>
            <person name="Mardanov A.V."/>
        </authorList>
    </citation>
    <scope>NUCLEOTIDE SEQUENCE [LARGE SCALE GENOMIC DNA]</scope>
    <source>
        <strain evidence="5 6">YE2023</strain>
    </source>
</reference>
<dbReference type="SUPFAM" id="SSF52540">
    <property type="entry name" value="P-loop containing nucleoside triphosphate hydrolases"/>
    <property type="match status" value="1"/>
</dbReference>
<gene>
    <name evidence="5" type="ORF">AB6A68_05155</name>
</gene>
<organism evidence="5 6">
    <name type="scientific">Ferrimicrobium acidiphilum</name>
    <dbReference type="NCBI Taxonomy" id="121039"/>
    <lineage>
        <taxon>Bacteria</taxon>
        <taxon>Bacillati</taxon>
        <taxon>Actinomycetota</taxon>
        <taxon>Acidimicrobiia</taxon>
        <taxon>Acidimicrobiales</taxon>
        <taxon>Acidimicrobiaceae</taxon>
        <taxon>Ferrimicrobium</taxon>
    </lineage>
</organism>
<feature type="domain" description="AAA+ ATPase" evidence="4">
    <location>
        <begin position="49"/>
        <end position="165"/>
    </location>
</feature>
<dbReference type="InterPro" id="IPR051314">
    <property type="entry name" value="AAA_ATPase_RarA/MGS1/WRNIP1"/>
</dbReference>
<dbReference type="SMART" id="SM00382">
    <property type="entry name" value="AAA"/>
    <property type="match status" value="1"/>
</dbReference>
<dbReference type="Gene3D" id="3.40.50.300">
    <property type="entry name" value="P-loop containing nucleotide triphosphate hydrolases"/>
    <property type="match status" value="1"/>
</dbReference>
<dbReference type="Gene3D" id="1.10.8.60">
    <property type="match status" value="1"/>
</dbReference>
<dbReference type="Pfam" id="PF00004">
    <property type="entry name" value="AAA"/>
    <property type="match status" value="1"/>
</dbReference>
<keyword evidence="3" id="KW-0067">ATP-binding</keyword>
<dbReference type="RefSeq" id="WP_298382580.1">
    <property type="nucleotide sequence ID" value="NZ_JBFSHR010000012.1"/>
</dbReference>
<dbReference type="Proteomes" id="UP001560267">
    <property type="component" value="Unassembled WGS sequence"/>
</dbReference>
<evidence type="ECO:0000313" key="6">
    <source>
        <dbReference type="Proteomes" id="UP001560267"/>
    </source>
</evidence>
<evidence type="ECO:0000313" key="5">
    <source>
        <dbReference type="EMBL" id="MEX6429226.1"/>
    </source>
</evidence>
<keyword evidence="2" id="KW-0547">Nucleotide-binding</keyword>
<dbReference type="SUPFAM" id="SSF48019">
    <property type="entry name" value="post-AAA+ oligomerization domain-like"/>
    <property type="match status" value="1"/>
</dbReference>
<dbReference type="InterPro" id="IPR027417">
    <property type="entry name" value="P-loop_NTPase"/>
</dbReference>
<dbReference type="InterPro" id="IPR008921">
    <property type="entry name" value="DNA_pol3_clamp-load_cplx_C"/>
</dbReference>
<evidence type="ECO:0000256" key="3">
    <source>
        <dbReference type="ARBA" id="ARBA00022840"/>
    </source>
</evidence>